<sequence>MTTTTPYQQRTAHSNFLAKRWSRYSILIGFAVFTLLVFIYAHLSAVPTKPMFDLGQLSAEYICSELQSNTTGESSDVIPNYVHYVWLLKDPSVFRLDFKVFVSVYSAHVYFQPERIYIHTDATPSVLERARASGDVWTRRVLALPEIAFNHVTAPTATNRGVKITQMEHKADFLRIEALRTHGGIYIDTDAVPLRNVAPLRHAGFANVVGGAVALTMKHAGYVNNGVLLARPNTILMNIWLQASHHVFDGKWATASIHLLTDLVYRLGAIPSEILIVHPRAFAPTSWEVDDQRRLFEPSLGALPAMAQVVMEEDATGRPRELKATCPDAMAYLDERERGGSRDRLEMDFSSTYVLHAFDDEIHHIRGWDHEVNLEYVVARKSNYARAVYPAIWHAVHTGIIPEKEARLR</sequence>
<evidence type="ECO:0000313" key="3">
    <source>
        <dbReference type="EMBL" id="KAK3346644.1"/>
    </source>
</evidence>
<keyword evidence="2" id="KW-0812">Transmembrane</keyword>
<dbReference type="InterPro" id="IPR007577">
    <property type="entry name" value="GlycoTrfase_DXD_sugar-bd_CS"/>
</dbReference>
<dbReference type="EMBL" id="JAUIQD010000006">
    <property type="protein sequence ID" value="KAK3346644.1"/>
    <property type="molecule type" value="Genomic_DNA"/>
</dbReference>
<keyword evidence="4" id="KW-1185">Reference proteome</keyword>
<dbReference type="SUPFAM" id="SSF53448">
    <property type="entry name" value="Nucleotide-diphospho-sugar transferases"/>
    <property type="match status" value="1"/>
</dbReference>
<dbReference type="Gene3D" id="3.90.550.20">
    <property type="match status" value="1"/>
</dbReference>
<dbReference type="Proteomes" id="UP001275084">
    <property type="component" value="Unassembled WGS sequence"/>
</dbReference>
<dbReference type="PANTHER" id="PTHR46830:SF2">
    <property type="entry name" value="ALPHA-1,4-N-ACETYLGLUCOSAMINYLTRANSFERASE"/>
    <property type="match status" value="1"/>
</dbReference>
<gene>
    <name evidence="3" type="ORF">B0T25DRAFT_552510</name>
</gene>
<comment type="similarity">
    <text evidence="1">Belongs to the glycosyltransferase 32 family.</text>
</comment>
<accession>A0AAJ0HBN5</accession>
<organism evidence="3 4">
    <name type="scientific">Lasiosphaeria hispida</name>
    <dbReference type="NCBI Taxonomy" id="260671"/>
    <lineage>
        <taxon>Eukaryota</taxon>
        <taxon>Fungi</taxon>
        <taxon>Dikarya</taxon>
        <taxon>Ascomycota</taxon>
        <taxon>Pezizomycotina</taxon>
        <taxon>Sordariomycetes</taxon>
        <taxon>Sordariomycetidae</taxon>
        <taxon>Sordariales</taxon>
        <taxon>Lasiosphaeriaceae</taxon>
        <taxon>Lasiosphaeria</taxon>
    </lineage>
</organism>
<name>A0AAJ0HBN5_9PEZI</name>
<evidence type="ECO:0000256" key="2">
    <source>
        <dbReference type="SAM" id="Phobius"/>
    </source>
</evidence>
<dbReference type="InterPro" id="IPR029044">
    <property type="entry name" value="Nucleotide-diphossugar_trans"/>
</dbReference>
<dbReference type="Pfam" id="PF04488">
    <property type="entry name" value="Gly_transf_sug"/>
    <property type="match status" value="1"/>
</dbReference>
<feature type="transmembrane region" description="Helical" evidence="2">
    <location>
        <begin position="21"/>
        <end position="43"/>
    </location>
</feature>
<protein>
    <recommendedName>
        <fullName evidence="5">Glycosyl transferase</fullName>
    </recommendedName>
</protein>
<reference evidence="3" key="1">
    <citation type="journal article" date="2023" name="Mol. Phylogenet. Evol.">
        <title>Genome-scale phylogeny and comparative genomics of the fungal order Sordariales.</title>
        <authorList>
            <person name="Hensen N."/>
            <person name="Bonometti L."/>
            <person name="Westerberg I."/>
            <person name="Brannstrom I.O."/>
            <person name="Guillou S."/>
            <person name="Cros-Aarteil S."/>
            <person name="Calhoun S."/>
            <person name="Haridas S."/>
            <person name="Kuo A."/>
            <person name="Mondo S."/>
            <person name="Pangilinan J."/>
            <person name="Riley R."/>
            <person name="LaButti K."/>
            <person name="Andreopoulos B."/>
            <person name="Lipzen A."/>
            <person name="Chen C."/>
            <person name="Yan M."/>
            <person name="Daum C."/>
            <person name="Ng V."/>
            <person name="Clum A."/>
            <person name="Steindorff A."/>
            <person name="Ohm R.A."/>
            <person name="Martin F."/>
            <person name="Silar P."/>
            <person name="Natvig D.O."/>
            <person name="Lalanne C."/>
            <person name="Gautier V."/>
            <person name="Ament-Velasquez S.L."/>
            <person name="Kruys A."/>
            <person name="Hutchinson M.I."/>
            <person name="Powell A.J."/>
            <person name="Barry K."/>
            <person name="Miller A.N."/>
            <person name="Grigoriev I.V."/>
            <person name="Debuchy R."/>
            <person name="Gladieux P."/>
            <person name="Hiltunen Thoren M."/>
            <person name="Johannesson H."/>
        </authorList>
    </citation>
    <scope>NUCLEOTIDE SEQUENCE</scope>
    <source>
        <strain evidence="3">CBS 955.72</strain>
    </source>
</reference>
<comment type="caution">
    <text evidence="3">The sequence shown here is derived from an EMBL/GenBank/DDBJ whole genome shotgun (WGS) entry which is preliminary data.</text>
</comment>
<dbReference type="GO" id="GO:1901135">
    <property type="term" value="P:carbohydrate derivative metabolic process"/>
    <property type="evidence" value="ECO:0007669"/>
    <property type="project" value="UniProtKB-ARBA"/>
</dbReference>
<keyword evidence="2" id="KW-1133">Transmembrane helix</keyword>
<dbReference type="PANTHER" id="PTHR46830">
    <property type="entry name" value="TRANSFERASE, PUTATIVE-RELATED"/>
    <property type="match status" value="1"/>
</dbReference>
<keyword evidence="2" id="KW-0472">Membrane</keyword>
<reference evidence="3" key="2">
    <citation type="submission" date="2023-06" db="EMBL/GenBank/DDBJ databases">
        <authorList>
            <consortium name="Lawrence Berkeley National Laboratory"/>
            <person name="Haridas S."/>
            <person name="Hensen N."/>
            <person name="Bonometti L."/>
            <person name="Westerberg I."/>
            <person name="Brannstrom I.O."/>
            <person name="Guillou S."/>
            <person name="Cros-Aarteil S."/>
            <person name="Calhoun S."/>
            <person name="Kuo A."/>
            <person name="Mondo S."/>
            <person name="Pangilinan J."/>
            <person name="Riley R."/>
            <person name="Labutti K."/>
            <person name="Andreopoulos B."/>
            <person name="Lipzen A."/>
            <person name="Chen C."/>
            <person name="Yanf M."/>
            <person name="Daum C."/>
            <person name="Ng V."/>
            <person name="Clum A."/>
            <person name="Steindorff A."/>
            <person name="Ohm R."/>
            <person name="Martin F."/>
            <person name="Silar P."/>
            <person name="Natvig D."/>
            <person name="Lalanne C."/>
            <person name="Gautier V."/>
            <person name="Ament-Velasquez S.L."/>
            <person name="Kruys A."/>
            <person name="Hutchinson M.I."/>
            <person name="Powell A.J."/>
            <person name="Barry K."/>
            <person name="Miller A.N."/>
            <person name="Grigoriev I.V."/>
            <person name="Debuchy R."/>
            <person name="Gladieux P."/>
            <person name="Thoren M.H."/>
            <person name="Johannesson H."/>
        </authorList>
    </citation>
    <scope>NUCLEOTIDE SEQUENCE</scope>
    <source>
        <strain evidence="3">CBS 955.72</strain>
    </source>
</reference>
<dbReference type="AlphaFoldDB" id="A0AAJ0HBN5"/>
<evidence type="ECO:0008006" key="5">
    <source>
        <dbReference type="Google" id="ProtNLM"/>
    </source>
</evidence>
<evidence type="ECO:0000313" key="4">
    <source>
        <dbReference type="Proteomes" id="UP001275084"/>
    </source>
</evidence>
<evidence type="ECO:0000256" key="1">
    <source>
        <dbReference type="ARBA" id="ARBA00009003"/>
    </source>
</evidence>
<proteinExistence type="inferred from homology"/>